<evidence type="ECO:0000313" key="2">
    <source>
        <dbReference type="EMBL" id="QFR59546.1"/>
    </source>
</evidence>
<protein>
    <submittedName>
        <fullName evidence="2">Uncharacterized protein</fullName>
    </submittedName>
</protein>
<dbReference type="Proteomes" id="UP000325999">
    <property type="component" value="Segment"/>
</dbReference>
<gene>
    <name evidence="2" type="ORF">phiXaf18_32</name>
</gene>
<evidence type="ECO:0000313" key="3">
    <source>
        <dbReference type="Proteomes" id="UP000325999"/>
    </source>
</evidence>
<accession>A0A5P8PQL5</accession>
<name>A0A5P8PQL5_9CAUD</name>
<keyword evidence="1" id="KW-1133">Transmembrane helix</keyword>
<proteinExistence type="predicted"/>
<reference evidence="2 3" key="1">
    <citation type="submission" date="2019-09" db="EMBL/GenBank/DDBJ databases">
        <title>Complete nucleotide sequence of Xanthomonas phage phiXaf18.</title>
        <authorList>
            <person name="Rios-Sandoval M."/>
            <person name="Quinones-Aguilar E.E."/>
            <person name="Solis-Sanchez G.A."/>
            <person name="Enriquez-Vara J.N."/>
            <person name="Rincon-Enriquez G."/>
        </authorList>
    </citation>
    <scope>NUCLEOTIDE SEQUENCE [LARGE SCALE GENOMIC DNA]</scope>
</reference>
<organism evidence="2 3">
    <name type="scientific">Xanthomonas virus phiXaf18</name>
    <dbReference type="NCBI Taxonomy" id="2653651"/>
    <lineage>
        <taxon>Viruses</taxon>
        <taxon>Duplodnaviria</taxon>
        <taxon>Heunggongvirae</taxon>
        <taxon>Uroviricota</taxon>
        <taxon>Caudoviricetes</taxon>
        <taxon>Kantovirinae</taxon>
        <taxon>Beograduvirus</taxon>
        <taxon>Beograduvirus Xaf18</taxon>
    </lineage>
</organism>
<keyword evidence="1" id="KW-0812">Transmembrane</keyword>
<dbReference type="EMBL" id="MN461279">
    <property type="protein sequence ID" value="QFR59546.1"/>
    <property type="molecule type" value="Genomic_DNA"/>
</dbReference>
<feature type="transmembrane region" description="Helical" evidence="1">
    <location>
        <begin position="17"/>
        <end position="40"/>
    </location>
</feature>
<keyword evidence="1" id="KW-0472">Membrane</keyword>
<evidence type="ECO:0000256" key="1">
    <source>
        <dbReference type="SAM" id="Phobius"/>
    </source>
</evidence>
<sequence>MQTQTNHEFSDNRFDCVAVGILAFLAGTSFGCLATILSGVL</sequence>
<keyword evidence="3" id="KW-1185">Reference proteome</keyword>